<proteinExistence type="predicted"/>
<dbReference type="RefSeq" id="WP_142587069.1">
    <property type="nucleotide sequence ID" value="NZ_CABFWE030000004.1"/>
</dbReference>
<feature type="transmembrane region" description="Helical" evidence="1">
    <location>
        <begin position="72"/>
        <end position="94"/>
    </location>
</feature>
<protein>
    <recommendedName>
        <fullName evidence="4">DUF1294 domain-containing protein</fullName>
    </recommendedName>
</protein>
<name>A0ABN7JFZ5_9HYPH</name>
<evidence type="ECO:0000256" key="1">
    <source>
        <dbReference type="SAM" id="Phobius"/>
    </source>
</evidence>
<dbReference type="Pfam" id="PF06961">
    <property type="entry name" value="DUF1294"/>
    <property type="match status" value="1"/>
</dbReference>
<evidence type="ECO:0000313" key="2">
    <source>
        <dbReference type="EMBL" id="CAD7028951.1"/>
    </source>
</evidence>
<organism evidence="2 3">
    <name type="scientific">Pseudorhizobium halotolerans</name>
    <dbReference type="NCBI Taxonomy" id="1233081"/>
    <lineage>
        <taxon>Bacteria</taxon>
        <taxon>Pseudomonadati</taxon>
        <taxon>Pseudomonadota</taxon>
        <taxon>Alphaproteobacteria</taxon>
        <taxon>Hyphomicrobiales</taxon>
        <taxon>Rhizobiaceae</taxon>
        <taxon>Rhizobium/Agrobacterium group</taxon>
        <taxon>Pseudorhizobium</taxon>
    </lineage>
</organism>
<accession>A0ABN7JFZ5</accession>
<feature type="transmembrane region" description="Helical" evidence="1">
    <location>
        <begin position="7"/>
        <end position="24"/>
    </location>
</feature>
<dbReference type="Proteomes" id="UP000601041">
    <property type="component" value="Unassembled WGS sequence"/>
</dbReference>
<evidence type="ECO:0000313" key="3">
    <source>
        <dbReference type="Proteomes" id="UP000601041"/>
    </source>
</evidence>
<dbReference type="EMBL" id="CABFWE030000004">
    <property type="protein sequence ID" value="CAD7028951.1"/>
    <property type="molecule type" value="Genomic_DNA"/>
</dbReference>
<keyword evidence="1" id="KW-1133">Transmembrane helix</keyword>
<sequence length="108" mass="12241">MQPASLTLVLYLLLNVAVFFVYWWDKRAAVEGRWRVRESTLLLLAFIGGSFGAILAQRLLRHKTRKEPFRTILALIASLHIGLTTFLAGLWVVAPEAVAAFFRGHVYQ</sequence>
<comment type="caution">
    <text evidence="2">The sequence shown here is derived from an EMBL/GenBank/DDBJ whole genome shotgun (WGS) entry which is preliminary data.</text>
</comment>
<dbReference type="InterPro" id="IPR010718">
    <property type="entry name" value="DUF1294"/>
</dbReference>
<reference evidence="2 3" key="1">
    <citation type="submission" date="2020-11" db="EMBL/GenBank/DDBJ databases">
        <authorList>
            <person name="Lassalle F."/>
        </authorList>
    </citation>
    <scope>NUCLEOTIDE SEQUENCE [LARGE SCALE GENOMIC DNA]</scope>
    <source>
        <strain evidence="2 3">AB21</strain>
    </source>
</reference>
<keyword evidence="1" id="KW-0472">Membrane</keyword>
<feature type="transmembrane region" description="Helical" evidence="1">
    <location>
        <begin position="39"/>
        <end position="60"/>
    </location>
</feature>
<evidence type="ECO:0008006" key="4">
    <source>
        <dbReference type="Google" id="ProtNLM"/>
    </source>
</evidence>
<keyword evidence="1" id="KW-0812">Transmembrane</keyword>
<keyword evidence="3" id="KW-1185">Reference proteome</keyword>
<gene>
    <name evidence="2" type="ORF">RHAB21_01592</name>
</gene>